<sequence length="1006" mass="113506">MRKLRLLIWTLGLLAQGATAQPAIFSQIPARNIGPAGIGGRIHDVEALPDNPATIYVAAASGGLWKTTNNGTTWTPIFDDQPVSTFGDLAIAPSQPNILYAGTGEQNNRQSTSWGNGVYRSDDGGKTWRHLGLEETRHIARIVVHPENPEVVYVAALGNLWKESEARGVYRSRDGGRTWEKVLYVDAYTGAVDLVMDPRNPQVLYAAMYQRMRKVWGFNGGGPGSGIYKSTDGGDTWQKLTNGIPAGDKGRIGLAIARSNPQVLYAVIEHAEEGGVYRSHDGGASWEKVNSLNPRPMYYSHIYVDPNHEDRVYLLAVNFYKSEDGGRTFLQMPTRPTYDVGIHSDYHALWIDPNNSAHFLLAGDGGLFETWDMGETYRKINNFVIAQFYAIGVDWRTPFYYVYGGTQDNHSWMGPSATRRWIGILNDDWVQIGFGDGMYHAPDPTSPRYVYNSEQNGEAYRVDALTGDMLYIRPIPPEGEPVYRFDWITPVVLSRFDPRTVYLGGNRLFISHDRGETWRRTPDLTRQIDRDTLKLMGVPGKDIRLSRHDGVASFGEITTISESPLSPEILWVGTDDGNVQVSRDGGRTWTEVGHNIPAIHLPGRPYGRYVSRVVASRRSPGSAYVTLDGHHEGDFAPYVYRTDDFGNTWEALTNGLPSDGSVHVLVEHPLNPNVLFLGTERALFYSLDAGQHWYRLDNNLPTTIYRDLIIHPRDLDLVIGTHGRGIWIMDDIGFLAEWSPALHEKPAHLFAIRPAHFFHYWKATSYRSQAAYAGENRPFGALITYYLSRPVDSVRIDIYNAAGRRVRQLSGPGEAGKFLRVVWDLRHEPPPYRETRPQREGLVYAERLLPELPRPVTPVGPFVSPGVYRVVLRAGDYVEERTVQVKPDPEMPISEAAYRMREAFLLEVLSLQRQAFAAEESVQALEQQLRGRADAARIDSVQALRRSLQQTRRALDRLAGIFNGRGVRQGSLYPPAAVHYRQKKQLERRLRELMQRLEQYRQPQMQ</sequence>
<feature type="signal peptide" evidence="3">
    <location>
        <begin position="1"/>
        <end position="20"/>
    </location>
</feature>
<feature type="domain" description="Sortilin N-terminal" evidence="4">
    <location>
        <begin position="118"/>
        <end position="243"/>
    </location>
</feature>
<evidence type="ECO:0000256" key="3">
    <source>
        <dbReference type="SAM" id="SignalP"/>
    </source>
</evidence>
<evidence type="ECO:0000256" key="1">
    <source>
        <dbReference type="ARBA" id="ARBA00022737"/>
    </source>
</evidence>
<keyword evidence="3" id="KW-0732">Signal</keyword>
<dbReference type="AlphaFoldDB" id="A0A1M6SXQ8"/>
<reference evidence="6" key="1">
    <citation type="submission" date="2016-11" db="EMBL/GenBank/DDBJ databases">
        <authorList>
            <person name="Varghese N."/>
            <person name="Submissions S."/>
        </authorList>
    </citation>
    <scope>NUCLEOTIDE SEQUENCE [LARGE SCALE GENOMIC DNA]</scope>
    <source>
        <strain evidence="6">DSM 22212</strain>
    </source>
</reference>
<dbReference type="InterPro" id="IPR031778">
    <property type="entry name" value="Sortilin_N"/>
</dbReference>
<keyword evidence="5" id="KW-0675">Receptor</keyword>
<protein>
    <submittedName>
        <fullName evidence="5">Sortilin, neurotensin receptor 3</fullName>
    </submittedName>
</protein>
<dbReference type="OrthoDB" id="9757809at2"/>
<keyword evidence="6" id="KW-1185">Reference proteome</keyword>
<dbReference type="PANTHER" id="PTHR43739:SF5">
    <property type="entry name" value="EXO-ALPHA-SIALIDASE"/>
    <property type="match status" value="1"/>
</dbReference>
<accession>A0A1M6SXQ8</accession>
<dbReference type="InterPro" id="IPR052025">
    <property type="entry name" value="Xyloglucanase_GH74"/>
</dbReference>
<dbReference type="SUPFAM" id="SSF110296">
    <property type="entry name" value="Oligoxyloglucan reducing end-specific cellobiohydrolase"/>
    <property type="match status" value="2"/>
</dbReference>
<keyword evidence="2" id="KW-0175">Coiled coil</keyword>
<organism evidence="5 6">
    <name type="scientific">Rhodothermus profundi</name>
    <dbReference type="NCBI Taxonomy" id="633813"/>
    <lineage>
        <taxon>Bacteria</taxon>
        <taxon>Pseudomonadati</taxon>
        <taxon>Rhodothermota</taxon>
        <taxon>Rhodothermia</taxon>
        <taxon>Rhodothermales</taxon>
        <taxon>Rhodothermaceae</taxon>
        <taxon>Rhodothermus</taxon>
    </lineage>
</organism>
<dbReference type="Pfam" id="PF15902">
    <property type="entry name" value="Sortilin-Vps10"/>
    <property type="match status" value="1"/>
</dbReference>
<dbReference type="GO" id="GO:0010411">
    <property type="term" value="P:xyloglucan metabolic process"/>
    <property type="evidence" value="ECO:0007669"/>
    <property type="project" value="TreeGrafter"/>
</dbReference>
<name>A0A1M6SXQ8_9BACT</name>
<gene>
    <name evidence="5" type="ORF">SAMN04488087_1270</name>
</gene>
<evidence type="ECO:0000313" key="5">
    <source>
        <dbReference type="EMBL" id="SHK49466.1"/>
    </source>
</evidence>
<dbReference type="STRING" id="633813.SAMN04488087_1270"/>
<dbReference type="PANTHER" id="PTHR43739">
    <property type="entry name" value="XYLOGLUCANASE (EUROFUNG)"/>
    <property type="match status" value="1"/>
</dbReference>
<feature type="chain" id="PRO_5012048201" evidence="3">
    <location>
        <begin position="21"/>
        <end position="1006"/>
    </location>
</feature>
<evidence type="ECO:0000256" key="2">
    <source>
        <dbReference type="SAM" id="Coils"/>
    </source>
</evidence>
<keyword evidence="1" id="KW-0677">Repeat</keyword>
<evidence type="ECO:0000259" key="4">
    <source>
        <dbReference type="Pfam" id="PF15902"/>
    </source>
</evidence>
<evidence type="ECO:0000313" key="6">
    <source>
        <dbReference type="Proteomes" id="UP000185812"/>
    </source>
</evidence>
<dbReference type="CDD" id="cd15482">
    <property type="entry name" value="Sialidase_non-viral"/>
    <property type="match status" value="2"/>
</dbReference>
<dbReference type="Gene3D" id="2.130.10.10">
    <property type="entry name" value="YVTN repeat-like/Quinoprotein amine dehydrogenase"/>
    <property type="match status" value="4"/>
</dbReference>
<dbReference type="RefSeq" id="WP_072715118.1">
    <property type="nucleotide sequence ID" value="NZ_FRAU01000003.1"/>
</dbReference>
<dbReference type="Gene3D" id="2.60.40.4070">
    <property type="match status" value="1"/>
</dbReference>
<proteinExistence type="predicted"/>
<dbReference type="EMBL" id="FRAU01000003">
    <property type="protein sequence ID" value="SHK49466.1"/>
    <property type="molecule type" value="Genomic_DNA"/>
</dbReference>
<feature type="coiled-coil region" evidence="2">
    <location>
        <begin position="976"/>
        <end position="1003"/>
    </location>
</feature>
<dbReference type="InterPro" id="IPR015943">
    <property type="entry name" value="WD40/YVTN_repeat-like_dom_sf"/>
</dbReference>
<dbReference type="Proteomes" id="UP000185812">
    <property type="component" value="Unassembled WGS sequence"/>
</dbReference>